<evidence type="ECO:0000256" key="1">
    <source>
        <dbReference type="SAM" id="SignalP"/>
    </source>
</evidence>
<feature type="signal peptide" evidence="1">
    <location>
        <begin position="1"/>
        <end position="26"/>
    </location>
</feature>
<gene>
    <name evidence="2" type="ORF">NP439_13225</name>
</gene>
<protein>
    <recommendedName>
        <fullName evidence="4">DUF3994 domain-containing protein</fullName>
    </recommendedName>
</protein>
<evidence type="ECO:0008006" key="4">
    <source>
        <dbReference type="Google" id="ProtNLM"/>
    </source>
</evidence>
<evidence type="ECO:0000313" key="2">
    <source>
        <dbReference type="EMBL" id="UUI01038.1"/>
    </source>
</evidence>
<reference evidence="2" key="1">
    <citation type="submission" date="2022-07" db="EMBL/GenBank/DDBJ databases">
        <title>FELIX.</title>
        <authorList>
            <person name="Wan K.H."/>
            <person name="Park S."/>
            <person name="Lawrence Q."/>
            <person name="Eichenberger J.P."/>
            <person name="Booth B.W."/>
            <person name="Piaggio A.J."/>
            <person name="Chandler J.C."/>
            <person name="Franklin A.B."/>
            <person name="Celniker S.E."/>
        </authorList>
    </citation>
    <scope>NUCLEOTIDE SEQUENCE</scope>
    <source>
        <strain evidence="2">QA-1986 374</strain>
    </source>
</reference>
<accession>A0ABY5JL84</accession>
<name>A0ABY5JL84_9BACI</name>
<sequence>MKKHLSILIALTTAFMLLVGCSSSGSNDDENFFSEIIRKAGDKLTSFVGEPSLTKDKSLEGDRSFGEDDYTGTYEAVYQQFSGRENLFGGASLDGSEGKTIQITYNTNIESGEAEVFWNTADSEKQLLFEGQGEQTENINLQGGWEYLSLKGDELEGEVRIKIE</sequence>
<dbReference type="EMBL" id="CP101914">
    <property type="protein sequence ID" value="UUI01038.1"/>
    <property type="molecule type" value="Genomic_DNA"/>
</dbReference>
<proteinExistence type="predicted"/>
<keyword evidence="3" id="KW-1185">Reference proteome</keyword>
<dbReference type="RefSeq" id="WP_256706460.1">
    <property type="nucleotide sequence ID" value="NZ_CP101914.1"/>
</dbReference>
<keyword evidence="1" id="KW-0732">Signal</keyword>
<evidence type="ECO:0000313" key="3">
    <source>
        <dbReference type="Proteomes" id="UP001059773"/>
    </source>
</evidence>
<dbReference type="Proteomes" id="UP001059773">
    <property type="component" value="Chromosome"/>
</dbReference>
<organism evidence="2 3">
    <name type="scientific">Oceanobacillus jeddahense</name>
    <dbReference type="NCBI Taxonomy" id="1462527"/>
    <lineage>
        <taxon>Bacteria</taxon>
        <taxon>Bacillati</taxon>
        <taxon>Bacillota</taxon>
        <taxon>Bacilli</taxon>
        <taxon>Bacillales</taxon>
        <taxon>Bacillaceae</taxon>
        <taxon>Oceanobacillus</taxon>
    </lineage>
</organism>
<feature type="chain" id="PRO_5045779104" description="DUF3994 domain-containing protein" evidence="1">
    <location>
        <begin position="27"/>
        <end position="164"/>
    </location>
</feature>
<dbReference type="PROSITE" id="PS51257">
    <property type="entry name" value="PROKAR_LIPOPROTEIN"/>
    <property type="match status" value="1"/>
</dbReference>